<protein>
    <submittedName>
        <fullName evidence="1">Uncharacterized protein</fullName>
    </submittedName>
</protein>
<dbReference type="AlphaFoldDB" id="A0AAW2GD75"/>
<keyword evidence="2" id="KW-1185">Reference proteome</keyword>
<evidence type="ECO:0000313" key="1">
    <source>
        <dbReference type="EMBL" id="KAL0125555.1"/>
    </source>
</evidence>
<comment type="caution">
    <text evidence="1">The sequence shown here is derived from an EMBL/GenBank/DDBJ whole genome shotgun (WGS) entry which is preliminary data.</text>
</comment>
<proteinExistence type="predicted"/>
<reference evidence="1 2" key="1">
    <citation type="submission" date="2023-03" db="EMBL/GenBank/DDBJ databases">
        <title>High recombination rates correlate with genetic variation in Cardiocondyla obscurior ants.</title>
        <authorList>
            <person name="Errbii M."/>
        </authorList>
    </citation>
    <scope>NUCLEOTIDE SEQUENCE [LARGE SCALE GENOMIC DNA]</scope>
    <source>
        <strain evidence="1">Alpha-2009</strain>
        <tissue evidence="1">Whole body</tissue>
    </source>
</reference>
<evidence type="ECO:0000313" key="2">
    <source>
        <dbReference type="Proteomes" id="UP001430953"/>
    </source>
</evidence>
<organism evidence="1 2">
    <name type="scientific">Cardiocondyla obscurior</name>
    <dbReference type="NCBI Taxonomy" id="286306"/>
    <lineage>
        <taxon>Eukaryota</taxon>
        <taxon>Metazoa</taxon>
        <taxon>Ecdysozoa</taxon>
        <taxon>Arthropoda</taxon>
        <taxon>Hexapoda</taxon>
        <taxon>Insecta</taxon>
        <taxon>Pterygota</taxon>
        <taxon>Neoptera</taxon>
        <taxon>Endopterygota</taxon>
        <taxon>Hymenoptera</taxon>
        <taxon>Apocrita</taxon>
        <taxon>Aculeata</taxon>
        <taxon>Formicoidea</taxon>
        <taxon>Formicidae</taxon>
        <taxon>Myrmicinae</taxon>
        <taxon>Cardiocondyla</taxon>
    </lineage>
</organism>
<name>A0AAW2GD75_9HYME</name>
<dbReference type="EMBL" id="JADYXP020000004">
    <property type="protein sequence ID" value="KAL0125555.1"/>
    <property type="molecule type" value="Genomic_DNA"/>
</dbReference>
<sequence length="110" mass="13060">MLYGIGIVSQSLRSILYIQRPQLCDISHRDRNLLPIYPREVRYLDTLQQANTIIILRKKIQKINFCLKLTSYSCSCQASLFLEIRSNAIDPSYKRMVRKRFCQDLFRKDD</sequence>
<dbReference type="Proteomes" id="UP001430953">
    <property type="component" value="Unassembled WGS sequence"/>
</dbReference>
<gene>
    <name evidence="1" type="ORF">PUN28_004577</name>
</gene>
<accession>A0AAW2GD75</accession>